<proteinExistence type="predicted"/>
<feature type="transmembrane region" description="Helical" evidence="6">
    <location>
        <begin position="154"/>
        <end position="174"/>
    </location>
</feature>
<dbReference type="Proteomes" id="UP001237448">
    <property type="component" value="Unassembled WGS sequence"/>
</dbReference>
<keyword evidence="3 6" id="KW-0812">Transmembrane</keyword>
<keyword evidence="4 6" id="KW-1133">Transmembrane helix</keyword>
<keyword evidence="2" id="KW-1003">Cell membrane</keyword>
<dbReference type="PANTHER" id="PTHR30086">
    <property type="entry name" value="ARGININE EXPORTER PROTEIN ARGO"/>
    <property type="match status" value="1"/>
</dbReference>
<keyword evidence="5 6" id="KW-0472">Membrane</keyword>
<evidence type="ECO:0000256" key="5">
    <source>
        <dbReference type="ARBA" id="ARBA00023136"/>
    </source>
</evidence>
<gene>
    <name evidence="7" type="ORF">J3R73_005818</name>
</gene>
<evidence type="ECO:0000256" key="3">
    <source>
        <dbReference type="ARBA" id="ARBA00022692"/>
    </source>
</evidence>
<dbReference type="PANTHER" id="PTHR30086:SF20">
    <property type="entry name" value="ARGININE EXPORTER PROTEIN ARGO-RELATED"/>
    <property type="match status" value="1"/>
</dbReference>
<organism evidence="7 8">
    <name type="scientific">Labrys monachus</name>
    <dbReference type="NCBI Taxonomy" id="217067"/>
    <lineage>
        <taxon>Bacteria</taxon>
        <taxon>Pseudomonadati</taxon>
        <taxon>Pseudomonadota</taxon>
        <taxon>Alphaproteobacteria</taxon>
        <taxon>Hyphomicrobiales</taxon>
        <taxon>Xanthobacteraceae</taxon>
        <taxon>Labrys</taxon>
    </lineage>
</organism>
<feature type="transmembrane region" description="Helical" evidence="6">
    <location>
        <begin position="41"/>
        <end position="65"/>
    </location>
</feature>
<feature type="transmembrane region" description="Helical" evidence="6">
    <location>
        <begin position="71"/>
        <end position="92"/>
    </location>
</feature>
<evidence type="ECO:0000256" key="6">
    <source>
        <dbReference type="SAM" id="Phobius"/>
    </source>
</evidence>
<evidence type="ECO:0000313" key="7">
    <source>
        <dbReference type="EMBL" id="MDQ0396026.1"/>
    </source>
</evidence>
<reference evidence="7 8" key="1">
    <citation type="submission" date="2023-07" db="EMBL/GenBank/DDBJ databases">
        <title>Genomic Encyclopedia of Type Strains, Phase IV (KMG-IV): sequencing the most valuable type-strain genomes for metagenomic binning, comparative biology and taxonomic classification.</title>
        <authorList>
            <person name="Goeker M."/>
        </authorList>
    </citation>
    <scope>NUCLEOTIDE SEQUENCE [LARGE SCALE GENOMIC DNA]</scope>
    <source>
        <strain evidence="7 8">DSM 5896</strain>
    </source>
</reference>
<dbReference type="EMBL" id="JAUSVK010000001">
    <property type="protein sequence ID" value="MDQ0396026.1"/>
    <property type="molecule type" value="Genomic_DNA"/>
</dbReference>
<evidence type="ECO:0000313" key="8">
    <source>
        <dbReference type="Proteomes" id="UP001237448"/>
    </source>
</evidence>
<dbReference type="RefSeq" id="WP_307435637.1">
    <property type="nucleotide sequence ID" value="NZ_JAUSVK010000001.1"/>
</dbReference>
<comment type="subcellular location">
    <subcellularLocation>
        <location evidence="1">Cell membrane</location>
        <topology evidence="1">Multi-pass membrane protein</topology>
    </subcellularLocation>
</comment>
<dbReference type="InterPro" id="IPR001123">
    <property type="entry name" value="LeuE-type"/>
</dbReference>
<evidence type="ECO:0000256" key="2">
    <source>
        <dbReference type="ARBA" id="ARBA00022475"/>
    </source>
</evidence>
<keyword evidence="8" id="KW-1185">Reference proteome</keyword>
<sequence length="205" mass="21255">MLDSAALSVYAATLLVAVALPGPGVAALVVQVLGKGARRSLAFAAGMTLGDAVWLSLAVGGLAVLAQSFHAVFLAIRYAGAAYLVYLAWKLWTTPPAALGVEAKGQGQRPWRSFFGGLSMSLGNPKVMMFYTALLPNLLDLGRISLSSYAELVTATEIVVAAVLGLYVVLAARARTLFTSPRAMRVLNRGCSTAMAGAAVAVVAR</sequence>
<feature type="transmembrane region" description="Helical" evidence="6">
    <location>
        <begin position="6"/>
        <end position="29"/>
    </location>
</feature>
<protein>
    <submittedName>
        <fullName evidence="7">Threonine/homoserine/homoserine lactone efflux protein</fullName>
    </submittedName>
</protein>
<feature type="transmembrane region" description="Helical" evidence="6">
    <location>
        <begin position="113"/>
        <end position="134"/>
    </location>
</feature>
<comment type="caution">
    <text evidence="7">The sequence shown here is derived from an EMBL/GenBank/DDBJ whole genome shotgun (WGS) entry which is preliminary data.</text>
</comment>
<accession>A0ABU0FN28</accession>
<evidence type="ECO:0000256" key="4">
    <source>
        <dbReference type="ARBA" id="ARBA00022989"/>
    </source>
</evidence>
<evidence type="ECO:0000256" key="1">
    <source>
        <dbReference type="ARBA" id="ARBA00004651"/>
    </source>
</evidence>
<dbReference type="Pfam" id="PF01810">
    <property type="entry name" value="LysE"/>
    <property type="match status" value="1"/>
</dbReference>
<name>A0ABU0FN28_9HYPH</name>